<keyword evidence="3" id="KW-1185">Reference proteome</keyword>
<gene>
    <name evidence="2" type="ORF">VNO77_13239</name>
</gene>
<dbReference type="AlphaFoldDB" id="A0AAN9M2B3"/>
<dbReference type="EMBL" id="JAYMYQ010000003">
    <property type="protein sequence ID" value="KAK7344032.1"/>
    <property type="molecule type" value="Genomic_DNA"/>
</dbReference>
<evidence type="ECO:0000256" key="1">
    <source>
        <dbReference type="SAM" id="MobiDB-lite"/>
    </source>
</evidence>
<feature type="region of interest" description="Disordered" evidence="1">
    <location>
        <begin position="1"/>
        <end position="39"/>
    </location>
</feature>
<proteinExistence type="predicted"/>
<dbReference type="Proteomes" id="UP001367508">
    <property type="component" value="Unassembled WGS sequence"/>
</dbReference>
<name>A0AAN9M2B3_CANGL</name>
<sequence length="133" mass="14617">MMLSHHPRRMLPSGSPKKRKHAEADKPASTKAAEPKPSNRLLAGYLAHEFLTKGTLLGQKFEPASDISVCSTSAEGKRSQLSFQAAVSAVEPTRPDVRKDHESYSEVASIMKTDGTHIKGIVNPTQLSRWIHM</sequence>
<evidence type="ECO:0008006" key="4">
    <source>
        <dbReference type="Google" id="ProtNLM"/>
    </source>
</evidence>
<evidence type="ECO:0000313" key="2">
    <source>
        <dbReference type="EMBL" id="KAK7344032.1"/>
    </source>
</evidence>
<protein>
    <recommendedName>
        <fullName evidence="4">Embryo sac development arrest 6</fullName>
    </recommendedName>
</protein>
<reference evidence="2 3" key="1">
    <citation type="submission" date="2024-01" db="EMBL/GenBank/DDBJ databases">
        <title>The genomes of 5 underutilized Papilionoideae crops provide insights into root nodulation and disease resistanc.</title>
        <authorList>
            <person name="Jiang F."/>
        </authorList>
    </citation>
    <scope>NUCLEOTIDE SEQUENCE [LARGE SCALE GENOMIC DNA]</scope>
    <source>
        <strain evidence="2">LVBAO_FW01</strain>
        <tissue evidence="2">Leaves</tissue>
    </source>
</reference>
<comment type="caution">
    <text evidence="2">The sequence shown here is derived from an EMBL/GenBank/DDBJ whole genome shotgun (WGS) entry which is preliminary data.</text>
</comment>
<accession>A0AAN9M2B3</accession>
<dbReference type="PANTHER" id="PTHR34657:SF4">
    <property type="entry name" value="EMBRYO SAC DEVELOPMENT ARREST 6"/>
    <property type="match status" value="1"/>
</dbReference>
<organism evidence="2 3">
    <name type="scientific">Canavalia gladiata</name>
    <name type="common">Sword bean</name>
    <name type="synonym">Dolichos gladiatus</name>
    <dbReference type="NCBI Taxonomy" id="3824"/>
    <lineage>
        <taxon>Eukaryota</taxon>
        <taxon>Viridiplantae</taxon>
        <taxon>Streptophyta</taxon>
        <taxon>Embryophyta</taxon>
        <taxon>Tracheophyta</taxon>
        <taxon>Spermatophyta</taxon>
        <taxon>Magnoliopsida</taxon>
        <taxon>eudicotyledons</taxon>
        <taxon>Gunneridae</taxon>
        <taxon>Pentapetalae</taxon>
        <taxon>rosids</taxon>
        <taxon>fabids</taxon>
        <taxon>Fabales</taxon>
        <taxon>Fabaceae</taxon>
        <taxon>Papilionoideae</taxon>
        <taxon>50 kb inversion clade</taxon>
        <taxon>NPAAA clade</taxon>
        <taxon>indigoferoid/millettioid clade</taxon>
        <taxon>Phaseoleae</taxon>
        <taxon>Canavalia</taxon>
    </lineage>
</organism>
<evidence type="ECO:0000313" key="3">
    <source>
        <dbReference type="Proteomes" id="UP001367508"/>
    </source>
</evidence>
<dbReference type="PANTHER" id="PTHR34657">
    <property type="entry name" value="EMBRYO SAC DEVELOPMENT ARREST 6"/>
    <property type="match status" value="1"/>
</dbReference>